<sequence>MDDNGICLPSDLLLDVLRRLPGRALAVSRCVCGAWRELVGAHTHTLLLPQVFPREFPGVFATYYGFDPNFALFGPPVSGDAHVPGYRRLFWNHSDCRVKQHCNGLLLVTGNYRYDPSLNTIGVCNPATSRYARLPQPPTPWP</sequence>
<name>A0A9R1AEJ0_TRITD</name>
<evidence type="ECO:0000313" key="3">
    <source>
        <dbReference type="Proteomes" id="UP000324705"/>
    </source>
</evidence>
<gene>
    <name evidence="2" type="ORF">TRITD_5Av1G248840</name>
</gene>
<dbReference type="InterPro" id="IPR001810">
    <property type="entry name" value="F-box_dom"/>
</dbReference>
<keyword evidence="3" id="KW-1185">Reference proteome</keyword>
<accession>A0A9R1AEJ0</accession>
<evidence type="ECO:0000313" key="2">
    <source>
        <dbReference type="EMBL" id="VAI25402.1"/>
    </source>
</evidence>
<organism evidence="2 3">
    <name type="scientific">Triticum turgidum subsp. durum</name>
    <name type="common">Durum wheat</name>
    <name type="synonym">Triticum durum</name>
    <dbReference type="NCBI Taxonomy" id="4567"/>
    <lineage>
        <taxon>Eukaryota</taxon>
        <taxon>Viridiplantae</taxon>
        <taxon>Streptophyta</taxon>
        <taxon>Embryophyta</taxon>
        <taxon>Tracheophyta</taxon>
        <taxon>Spermatophyta</taxon>
        <taxon>Magnoliopsida</taxon>
        <taxon>Liliopsida</taxon>
        <taxon>Poales</taxon>
        <taxon>Poaceae</taxon>
        <taxon>BOP clade</taxon>
        <taxon>Pooideae</taxon>
        <taxon>Triticodae</taxon>
        <taxon>Triticeae</taxon>
        <taxon>Triticinae</taxon>
        <taxon>Triticum</taxon>
    </lineage>
</organism>
<dbReference type="EMBL" id="LT934119">
    <property type="protein sequence ID" value="VAI25402.1"/>
    <property type="molecule type" value="Genomic_DNA"/>
</dbReference>
<dbReference type="Pfam" id="PF00646">
    <property type="entry name" value="F-box"/>
    <property type="match status" value="1"/>
</dbReference>
<dbReference type="AlphaFoldDB" id="A0A9R1AEJ0"/>
<dbReference type="InterPro" id="IPR036047">
    <property type="entry name" value="F-box-like_dom_sf"/>
</dbReference>
<evidence type="ECO:0000259" key="1">
    <source>
        <dbReference type="SMART" id="SM00256"/>
    </source>
</evidence>
<protein>
    <recommendedName>
        <fullName evidence="1">F-box domain-containing protein</fullName>
    </recommendedName>
</protein>
<reference evidence="2 3" key="1">
    <citation type="submission" date="2017-09" db="EMBL/GenBank/DDBJ databases">
        <authorList>
            <consortium name="International Durum Wheat Genome Sequencing Consortium (IDWGSC)"/>
            <person name="Milanesi L."/>
        </authorList>
    </citation>
    <scope>NUCLEOTIDE SEQUENCE [LARGE SCALE GENOMIC DNA]</scope>
    <source>
        <strain evidence="3">cv. Svevo</strain>
    </source>
</reference>
<feature type="domain" description="F-box" evidence="1">
    <location>
        <begin position="8"/>
        <end position="48"/>
    </location>
</feature>
<dbReference type="Gramene" id="TRITD5Av1G248840.1">
    <property type="protein sequence ID" value="TRITD5Av1G248840.1"/>
    <property type="gene ID" value="TRITD5Av1G248840"/>
</dbReference>
<dbReference type="PANTHER" id="PTHR34591:SF51">
    <property type="entry name" value="F-BOX DOMAIN-CONTAINING PROTEIN"/>
    <property type="match status" value="1"/>
</dbReference>
<dbReference type="PANTHER" id="PTHR34591">
    <property type="entry name" value="OS03G0653100 PROTEIN-RELATED"/>
    <property type="match status" value="1"/>
</dbReference>
<dbReference type="SUPFAM" id="SSF81383">
    <property type="entry name" value="F-box domain"/>
    <property type="match status" value="1"/>
</dbReference>
<dbReference type="Proteomes" id="UP000324705">
    <property type="component" value="Chromosome 5A"/>
</dbReference>
<proteinExistence type="predicted"/>
<dbReference type="Gene3D" id="1.20.1280.50">
    <property type="match status" value="1"/>
</dbReference>
<dbReference type="SMART" id="SM00256">
    <property type="entry name" value="FBOX"/>
    <property type="match status" value="1"/>
</dbReference>